<sequence length="187" mass="20942">METGIGGNHSLDDLFEYSSYLTKIITSITPHGQTSKPGNDIKEFVIAVGQRTYLKCSVAVEKIRSIAEEIRFVFDRVICDPTQSRREGKEGSAGGRPLWVYSAEITIEIIQLDSFPMSFVRGNLCNVLSSMECHPKVIADSTFFSRMLKKSSDVCTTLCGVYETDPNDELVMKIRRKKRSKVSDEGD</sequence>
<gene>
    <name evidence="1" type="ORF">RUM43_006795</name>
</gene>
<dbReference type="EMBL" id="JAWJWE010000003">
    <property type="protein sequence ID" value="KAK6638528.1"/>
    <property type="molecule type" value="Genomic_DNA"/>
</dbReference>
<comment type="caution">
    <text evidence="1">The sequence shown here is derived from an EMBL/GenBank/DDBJ whole genome shotgun (WGS) entry which is preliminary data.</text>
</comment>
<name>A0AAN8PLH4_POLSC</name>
<accession>A0AAN8PLH4</accession>
<dbReference type="Proteomes" id="UP001372834">
    <property type="component" value="Unassembled WGS sequence"/>
</dbReference>
<evidence type="ECO:0000313" key="2">
    <source>
        <dbReference type="Proteomes" id="UP001372834"/>
    </source>
</evidence>
<protein>
    <submittedName>
        <fullName evidence="1">Uncharacterized protein</fullName>
    </submittedName>
</protein>
<dbReference type="AlphaFoldDB" id="A0AAN8PLH4"/>
<evidence type="ECO:0000313" key="1">
    <source>
        <dbReference type="EMBL" id="KAK6638528.1"/>
    </source>
</evidence>
<proteinExistence type="predicted"/>
<organism evidence="1 2">
    <name type="scientific">Polyplax serrata</name>
    <name type="common">Common mouse louse</name>
    <dbReference type="NCBI Taxonomy" id="468196"/>
    <lineage>
        <taxon>Eukaryota</taxon>
        <taxon>Metazoa</taxon>
        <taxon>Ecdysozoa</taxon>
        <taxon>Arthropoda</taxon>
        <taxon>Hexapoda</taxon>
        <taxon>Insecta</taxon>
        <taxon>Pterygota</taxon>
        <taxon>Neoptera</taxon>
        <taxon>Paraneoptera</taxon>
        <taxon>Psocodea</taxon>
        <taxon>Troctomorpha</taxon>
        <taxon>Phthiraptera</taxon>
        <taxon>Anoplura</taxon>
        <taxon>Polyplacidae</taxon>
        <taxon>Polyplax</taxon>
    </lineage>
</organism>
<reference evidence="1 2" key="1">
    <citation type="submission" date="2023-10" db="EMBL/GenBank/DDBJ databases">
        <title>Genomes of two closely related lineages of the louse Polyplax serrata with different host specificities.</title>
        <authorList>
            <person name="Martinu J."/>
            <person name="Tarabai H."/>
            <person name="Stefka J."/>
            <person name="Hypsa V."/>
        </authorList>
    </citation>
    <scope>NUCLEOTIDE SEQUENCE [LARGE SCALE GENOMIC DNA]</scope>
    <source>
        <strain evidence="1">HR10_N</strain>
    </source>
</reference>